<keyword evidence="3" id="KW-0406">Ion transport</keyword>
<evidence type="ECO:0000256" key="10">
    <source>
        <dbReference type="SAM" id="Phobius"/>
    </source>
</evidence>
<accession>A0ABP1FHJ9</accession>
<protein>
    <submittedName>
        <fullName evidence="11">G545 protein</fullName>
    </submittedName>
</protein>
<evidence type="ECO:0000256" key="5">
    <source>
        <dbReference type="ARBA" id="ARBA00022692"/>
    </source>
</evidence>
<feature type="transmembrane region" description="Helical" evidence="10">
    <location>
        <begin position="216"/>
        <end position="237"/>
    </location>
</feature>
<keyword evidence="12" id="KW-1185">Reference proteome</keyword>
<evidence type="ECO:0000256" key="2">
    <source>
        <dbReference type="ARBA" id="ARBA00007049"/>
    </source>
</evidence>
<dbReference type="CDD" id="cd02432">
    <property type="entry name" value="Nodulin-21_like_1"/>
    <property type="match status" value="1"/>
</dbReference>
<proteinExistence type="inferred from homology"/>
<dbReference type="Proteomes" id="UP001497392">
    <property type="component" value="Unassembled WGS sequence"/>
</dbReference>
<keyword evidence="3" id="KW-0408">Iron</keyword>
<keyword evidence="3" id="KW-0410">Iron transport</keyword>
<keyword evidence="6 10" id="KW-1133">Transmembrane helix</keyword>
<keyword evidence="3" id="KW-0813">Transport</keyword>
<comment type="similarity">
    <text evidence="2">Belongs to the CCC1 family.</text>
</comment>
<dbReference type="PANTHER" id="PTHR31851">
    <property type="entry name" value="FE(2+)/MN(2+) TRANSPORTER PCL1"/>
    <property type="match status" value="1"/>
</dbReference>
<evidence type="ECO:0000256" key="4">
    <source>
        <dbReference type="ARBA" id="ARBA00022554"/>
    </source>
</evidence>
<keyword evidence="5 10" id="KW-0812">Transmembrane</keyword>
<evidence type="ECO:0000256" key="8">
    <source>
        <dbReference type="ARBA" id="ARBA00044464"/>
    </source>
</evidence>
<evidence type="ECO:0000256" key="7">
    <source>
        <dbReference type="ARBA" id="ARBA00023136"/>
    </source>
</evidence>
<dbReference type="Pfam" id="PF01988">
    <property type="entry name" value="VIT1"/>
    <property type="match status" value="1"/>
</dbReference>
<keyword evidence="4" id="KW-0926">Vacuole</keyword>
<comment type="caution">
    <text evidence="11">The sequence shown here is derived from an EMBL/GenBank/DDBJ whole genome shotgun (WGS) entry which is preliminary data.</text>
</comment>
<evidence type="ECO:0000256" key="6">
    <source>
        <dbReference type="ARBA" id="ARBA00022989"/>
    </source>
</evidence>
<feature type="region of interest" description="Disordered" evidence="9">
    <location>
        <begin position="1"/>
        <end position="41"/>
    </location>
</feature>
<evidence type="ECO:0000256" key="9">
    <source>
        <dbReference type="SAM" id="MobiDB-lite"/>
    </source>
</evidence>
<feature type="transmembrane region" description="Helical" evidence="10">
    <location>
        <begin position="185"/>
        <end position="209"/>
    </location>
</feature>
<evidence type="ECO:0000313" key="12">
    <source>
        <dbReference type="Proteomes" id="UP001497392"/>
    </source>
</evidence>
<gene>
    <name evidence="11" type="primary">g545</name>
    <name evidence="11" type="ORF">VP750_LOCUS475</name>
</gene>
<feature type="transmembrane region" description="Helical" evidence="10">
    <location>
        <begin position="79"/>
        <end position="100"/>
    </location>
</feature>
<name>A0ABP1FHJ9_9CHLO</name>
<evidence type="ECO:0000256" key="3">
    <source>
        <dbReference type="ARBA" id="ARBA00022496"/>
    </source>
</evidence>
<keyword evidence="7 10" id="KW-0472">Membrane</keyword>
<evidence type="ECO:0000256" key="1">
    <source>
        <dbReference type="ARBA" id="ARBA00004128"/>
    </source>
</evidence>
<comment type="subcellular location">
    <subcellularLocation>
        <location evidence="1">Vacuole membrane</location>
        <topology evidence="1">Multi-pass membrane protein</topology>
    </subcellularLocation>
</comment>
<feature type="transmembrane region" description="Helical" evidence="10">
    <location>
        <begin position="249"/>
        <end position="268"/>
    </location>
</feature>
<evidence type="ECO:0000313" key="11">
    <source>
        <dbReference type="EMBL" id="CAL5218816.1"/>
    </source>
</evidence>
<dbReference type="EMBL" id="CAXHTA020000001">
    <property type="protein sequence ID" value="CAL5218816.1"/>
    <property type="molecule type" value="Genomic_DNA"/>
</dbReference>
<sequence>MPADAAAEPLLRNGAEQQDVEAQDQGAQASNETPPDEHEHYSNRANWLRAAVLGANDGLVSVASIMLGVGAGSTDQHTLLLSGISALVAGALSMAAGEYISVASQKDTELADVDKERQQQEAGPETRAHELEELAQIYVSRGLDYDLAKKVAEALSTSKEKAIEAHARDELGIDLEDLDEKTNPWQAAIASAVSFTVGGIIPLLGGVFIKDPWIRLAVVAVLGVIALAVFGAIGAWLGGAKRLRAATRVVIGGVIAFVITYCVGLLTGEQG</sequence>
<organism evidence="11 12">
    <name type="scientific">Coccomyxa viridis</name>
    <dbReference type="NCBI Taxonomy" id="1274662"/>
    <lineage>
        <taxon>Eukaryota</taxon>
        <taxon>Viridiplantae</taxon>
        <taxon>Chlorophyta</taxon>
        <taxon>core chlorophytes</taxon>
        <taxon>Trebouxiophyceae</taxon>
        <taxon>Trebouxiophyceae incertae sedis</taxon>
        <taxon>Coccomyxaceae</taxon>
        <taxon>Coccomyxa</taxon>
    </lineage>
</organism>
<dbReference type="InterPro" id="IPR008217">
    <property type="entry name" value="Ccc1_fam"/>
</dbReference>
<comment type="catalytic activity">
    <reaction evidence="8">
        <text>Fe(2+)(in) = Fe(2+)(out)</text>
        <dbReference type="Rhea" id="RHEA:28486"/>
        <dbReference type="ChEBI" id="CHEBI:29033"/>
    </reaction>
    <physiologicalReaction direction="left-to-right" evidence="8">
        <dbReference type="Rhea" id="RHEA:28487"/>
    </physiologicalReaction>
</comment>
<reference evidence="11 12" key="1">
    <citation type="submission" date="2024-06" db="EMBL/GenBank/DDBJ databases">
        <authorList>
            <person name="Kraege A."/>
            <person name="Thomma B."/>
        </authorList>
    </citation>
    <scope>NUCLEOTIDE SEQUENCE [LARGE SCALE GENOMIC DNA]</scope>
</reference>
<feature type="transmembrane region" description="Helical" evidence="10">
    <location>
        <begin position="47"/>
        <end position="67"/>
    </location>
</feature>